<organism evidence="2 3">
    <name type="scientific">Fusarium zealandicum</name>
    <dbReference type="NCBI Taxonomy" id="1053134"/>
    <lineage>
        <taxon>Eukaryota</taxon>
        <taxon>Fungi</taxon>
        <taxon>Dikarya</taxon>
        <taxon>Ascomycota</taxon>
        <taxon>Pezizomycotina</taxon>
        <taxon>Sordariomycetes</taxon>
        <taxon>Hypocreomycetidae</taxon>
        <taxon>Hypocreales</taxon>
        <taxon>Nectriaceae</taxon>
        <taxon>Fusarium</taxon>
        <taxon>Fusarium staphyleae species complex</taxon>
    </lineage>
</organism>
<dbReference type="Proteomes" id="UP000635477">
    <property type="component" value="Unassembled WGS sequence"/>
</dbReference>
<proteinExistence type="predicted"/>
<evidence type="ECO:0000313" key="2">
    <source>
        <dbReference type="EMBL" id="KAF4982988.1"/>
    </source>
</evidence>
<feature type="region of interest" description="Disordered" evidence="1">
    <location>
        <begin position="1"/>
        <end position="38"/>
    </location>
</feature>
<sequence length="149" mass="16761">MSSNIRANKRTRNDEPQRRSKNARTHEPSPELAESDVEHAPLCDYNANAAAIGSNHQKAKMPLVCRRSRRLRSDEPQPTDMYTTARNLFLSSDSSPGSHHGPSSGPALVERERIWAVVWGEWNAHKLGVGKGIVQLCWFAMRERIFTLG</sequence>
<comment type="caution">
    <text evidence="2">The sequence shown here is derived from an EMBL/GenBank/DDBJ whole genome shotgun (WGS) entry which is preliminary data.</text>
</comment>
<evidence type="ECO:0000256" key="1">
    <source>
        <dbReference type="SAM" id="MobiDB-lite"/>
    </source>
</evidence>
<protein>
    <submittedName>
        <fullName evidence="2">Uncharacterized protein</fullName>
    </submittedName>
</protein>
<keyword evidence="3" id="KW-1185">Reference proteome</keyword>
<dbReference type="EMBL" id="JABEYC010000089">
    <property type="protein sequence ID" value="KAF4982988.1"/>
    <property type="molecule type" value="Genomic_DNA"/>
</dbReference>
<reference evidence="2" key="2">
    <citation type="submission" date="2020-05" db="EMBL/GenBank/DDBJ databases">
        <authorList>
            <person name="Kim H.-S."/>
            <person name="Proctor R.H."/>
            <person name="Brown D.W."/>
        </authorList>
    </citation>
    <scope>NUCLEOTIDE SEQUENCE</scope>
    <source>
        <strain evidence="2">NRRL 22465</strain>
    </source>
</reference>
<gene>
    <name evidence="2" type="ORF">FZEAL_1489</name>
</gene>
<feature type="compositionally biased region" description="Basic and acidic residues" evidence="1">
    <location>
        <begin position="11"/>
        <end position="29"/>
    </location>
</feature>
<name>A0A8H4USW3_9HYPO</name>
<dbReference type="AlphaFoldDB" id="A0A8H4USW3"/>
<reference evidence="2" key="1">
    <citation type="journal article" date="2020" name="BMC Genomics">
        <title>Correction to: Identification and distribution of gene clusters required for synthesis of sphingolipid metabolism inhibitors in diverse species of the filamentous fungus Fusarium.</title>
        <authorList>
            <person name="Kim H.S."/>
            <person name="Lohmar J.M."/>
            <person name="Busman M."/>
            <person name="Brown D.W."/>
            <person name="Naumann T.A."/>
            <person name="Divon H.H."/>
            <person name="Lysoe E."/>
            <person name="Uhlig S."/>
            <person name="Proctor R.H."/>
        </authorList>
    </citation>
    <scope>NUCLEOTIDE SEQUENCE</scope>
    <source>
        <strain evidence="2">NRRL 22465</strain>
    </source>
</reference>
<accession>A0A8H4USW3</accession>
<evidence type="ECO:0000313" key="3">
    <source>
        <dbReference type="Proteomes" id="UP000635477"/>
    </source>
</evidence>